<dbReference type="HOGENOM" id="CLU_081117_2_0_3"/>
<keyword evidence="3" id="KW-1185">Reference proteome</keyword>
<organism evidence="2 3">
    <name type="scientific">Acaryochloris marina (strain MBIC 11017)</name>
    <dbReference type="NCBI Taxonomy" id="329726"/>
    <lineage>
        <taxon>Bacteria</taxon>
        <taxon>Bacillati</taxon>
        <taxon>Cyanobacteriota</taxon>
        <taxon>Cyanophyceae</taxon>
        <taxon>Acaryochloridales</taxon>
        <taxon>Acaryochloridaceae</taxon>
        <taxon>Acaryochloris</taxon>
    </lineage>
</organism>
<protein>
    <recommendedName>
        <fullName evidence="4">Ycf36 protein</fullName>
    </recommendedName>
</protein>
<dbReference type="RefSeq" id="WP_012163827.1">
    <property type="nucleotide sequence ID" value="NC_009925.1"/>
</dbReference>
<dbReference type="Pfam" id="PF06799">
    <property type="entry name" value="CGLD27-like"/>
    <property type="match status" value="1"/>
</dbReference>
<dbReference type="eggNOG" id="ENOG502ZY99">
    <property type="taxonomic scope" value="Bacteria"/>
</dbReference>
<dbReference type="OrthoDB" id="462081at2"/>
<feature type="transmembrane region" description="Helical" evidence="1">
    <location>
        <begin position="149"/>
        <end position="166"/>
    </location>
</feature>
<gene>
    <name evidence="2" type="ordered locus">AM1_3434</name>
</gene>
<reference evidence="2 3" key="1">
    <citation type="journal article" date="2008" name="Proc. Natl. Acad. Sci. U.S.A.">
        <title>Niche adaptation and genome expansion in the chlorophyll d-producing cyanobacterium Acaryochloris marina.</title>
        <authorList>
            <person name="Swingley W.D."/>
            <person name="Chen M."/>
            <person name="Cheung P.C."/>
            <person name="Conrad A.L."/>
            <person name="Dejesa L.C."/>
            <person name="Hao J."/>
            <person name="Honchak B.M."/>
            <person name="Karbach L.E."/>
            <person name="Kurdoglu A."/>
            <person name="Lahiri S."/>
            <person name="Mastrian S.D."/>
            <person name="Miyashita H."/>
            <person name="Page L."/>
            <person name="Ramakrishna P."/>
            <person name="Satoh S."/>
            <person name="Sattley W.M."/>
            <person name="Shimada Y."/>
            <person name="Taylor H.L."/>
            <person name="Tomo T."/>
            <person name="Tsuchiya T."/>
            <person name="Wang Z.T."/>
            <person name="Raymond J."/>
            <person name="Mimuro M."/>
            <person name="Blankenship R.E."/>
            <person name="Touchman J.W."/>
        </authorList>
    </citation>
    <scope>NUCLEOTIDE SEQUENCE [LARGE SCALE GENOMIC DNA]</scope>
    <source>
        <strain evidence="3">MBIC 11017</strain>
    </source>
</reference>
<evidence type="ECO:0008006" key="4">
    <source>
        <dbReference type="Google" id="ProtNLM"/>
    </source>
</evidence>
<evidence type="ECO:0000313" key="3">
    <source>
        <dbReference type="Proteomes" id="UP000000268"/>
    </source>
</evidence>
<proteinExistence type="predicted"/>
<dbReference type="Proteomes" id="UP000000268">
    <property type="component" value="Chromosome"/>
</dbReference>
<dbReference type="PANTHER" id="PTHR34214:SF3">
    <property type="entry name" value="PROTEIN CONSERVED IN THE GREEN LINEAGE AND DIATOMS 27, CHLOROPLASTIC"/>
    <property type="match status" value="1"/>
</dbReference>
<dbReference type="EMBL" id="CP000828">
    <property type="protein sequence ID" value="ABW28428.1"/>
    <property type="molecule type" value="Genomic_DNA"/>
</dbReference>
<keyword evidence="1" id="KW-0472">Membrane</keyword>
<dbReference type="KEGG" id="amr:AM1_3434"/>
<name>B0C130_ACAM1</name>
<keyword evidence="1" id="KW-0812">Transmembrane</keyword>
<dbReference type="PANTHER" id="PTHR34214">
    <property type="match status" value="1"/>
</dbReference>
<evidence type="ECO:0000313" key="2">
    <source>
        <dbReference type="EMBL" id="ABW28428.1"/>
    </source>
</evidence>
<sequence>MMNAPVSNCPVPLEQQPLNEYQSLQESCFFRWATLEDAAYLNRGFQLGSIASVIAAPFAASSFSLAESLGQFVLTLSVVATGLLVLLVLRLYLGWSYVCDRLLREKIFYEETGWYDGQYWTKPTDVLDRERLIGTYEVQPILERLRRSLFGLGLTLVGEFSLWWLITA</sequence>
<feature type="transmembrane region" description="Helical" evidence="1">
    <location>
        <begin position="72"/>
        <end position="93"/>
    </location>
</feature>
<feature type="transmembrane region" description="Helical" evidence="1">
    <location>
        <begin position="47"/>
        <end position="66"/>
    </location>
</feature>
<dbReference type="InterPro" id="IPR009631">
    <property type="entry name" value="CGLD27-like"/>
</dbReference>
<keyword evidence="1" id="KW-1133">Transmembrane helix</keyword>
<evidence type="ECO:0000256" key="1">
    <source>
        <dbReference type="SAM" id="Phobius"/>
    </source>
</evidence>
<accession>B0C130</accession>
<dbReference type="STRING" id="329726.AM1_3434"/>
<dbReference type="AlphaFoldDB" id="B0C130"/>